<dbReference type="EMBL" id="VBOW01000051">
    <property type="protein sequence ID" value="TMQ57781.1"/>
    <property type="molecule type" value="Genomic_DNA"/>
</dbReference>
<evidence type="ECO:0000256" key="1">
    <source>
        <dbReference type="ARBA" id="ARBA00004141"/>
    </source>
</evidence>
<comment type="caution">
    <text evidence="8">The sequence shown here is derived from an EMBL/GenBank/DDBJ whole genome shotgun (WGS) entry which is preliminary data.</text>
</comment>
<dbReference type="GO" id="GO:0016020">
    <property type="term" value="C:membrane"/>
    <property type="evidence" value="ECO:0007669"/>
    <property type="project" value="UniProtKB-SubCell"/>
</dbReference>
<accession>A0A538T2B9</accession>
<name>A0A538T2B9_UNCEI</name>
<keyword evidence="3 6" id="KW-1133">Transmembrane helix</keyword>
<organism evidence="8 9">
    <name type="scientific">Eiseniibacteriota bacterium</name>
    <dbReference type="NCBI Taxonomy" id="2212470"/>
    <lineage>
        <taxon>Bacteria</taxon>
        <taxon>Candidatus Eiseniibacteriota</taxon>
    </lineage>
</organism>
<evidence type="ECO:0000256" key="5">
    <source>
        <dbReference type="SAM" id="MobiDB-lite"/>
    </source>
</evidence>
<dbReference type="Proteomes" id="UP000316852">
    <property type="component" value="Unassembled WGS sequence"/>
</dbReference>
<feature type="transmembrane region" description="Helical" evidence="6">
    <location>
        <begin position="183"/>
        <end position="201"/>
    </location>
</feature>
<dbReference type="Pfam" id="PF04932">
    <property type="entry name" value="Wzy_C"/>
    <property type="match status" value="1"/>
</dbReference>
<evidence type="ECO:0000313" key="9">
    <source>
        <dbReference type="Proteomes" id="UP000316852"/>
    </source>
</evidence>
<dbReference type="AlphaFoldDB" id="A0A538T2B9"/>
<evidence type="ECO:0000256" key="4">
    <source>
        <dbReference type="ARBA" id="ARBA00023136"/>
    </source>
</evidence>
<feature type="transmembrane region" description="Helical" evidence="6">
    <location>
        <begin position="105"/>
        <end position="128"/>
    </location>
</feature>
<feature type="transmembrane region" description="Helical" evidence="6">
    <location>
        <begin position="208"/>
        <end position="223"/>
    </location>
</feature>
<protein>
    <recommendedName>
        <fullName evidence="7">O-antigen ligase-related domain-containing protein</fullName>
    </recommendedName>
</protein>
<feature type="transmembrane region" description="Helical" evidence="6">
    <location>
        <begin position="253"/>
        <end position="272"/>
    </location>
</feature>
<reference evidence="8 9" key="1">
    <citation type="journal article" date="2019" name="Nat. Microbiol.">
        <title>Mediterranean grassland soil C-N compound turnover is dependent on rainfall and depth, and is mediated by genomically divergent microorganisms.</title>
        <authorList>
            <person name="Diamond S."/>
            <person name="Andeer P.F."/>
            <person name="Li Z."/>
            <person name="Crits-Christoph A."/>
            <person name="Burstein D."/>
            <person name="Anantharaman K."/>
            <person name="Lane K.R."/>
            <person name="Thomas B.C."/>
            <person name="Pan C."/>
            <person name="Northen T.R."/>
            <person name="Banfield J.F."/>
        </authorList>
    </citation>
    <scope>NUCLEOTIDE SEQUENCE [LARGE SCALE GENOMIC DNA]</scope>
    <source>
        <strain evidence="8">WS_6</strain>
    </source>
</reference>
<feature type="region of interest" description="Disordered" evidence="5">
    <location>
        <begin position="443"/>
        <end position="467"/>
    </location>
</feature>
<feature type="transmembrane region" description="Helical" evidence="6">
    <location>
        <begin position="32"/>
        <end position="48"/>
    </location>
</feature>
<gene>
    <name evidence="8" type="ORF">E6K76_09640</name>
</gene>
<dbReference type="PANTHER" id="PTHR37422:SF13">
    <property type="entry name" value="LIPOPOLYSACCHARIDE BIOSYNTHESIS PROTEIN PA4999-RELATED"/>
    <property type="match status" value="1"/>
</dbReference>
<keyword evidence="2 6" id="KW-0812">Transmembrane</keyword>
<feature type="compositionally biased region" description="Low complexity" evidence="5">
    <location>
        <begin position="443"/>
        <end position="452"/>
    </location>
</feature>
<feature type="region of interest" description="Disordered" evidence="5">
    <location>
        <begin position="1"/>
        <end position="20"/>
    </location>
</feature>
<keyword evidence="4 6" id="KW-0472">Membrane</keyword>
<comment type="subcellular location">
    <subcellularLocation>
        <location evidence="1">Membrane</location>
        <topology evidence="1">Multi-pass membrane protein</topology>
    </subcellularLocation>
</comment>
<evidence type="ECO:0000256" key="2">
    <source>
        <dbReference type="ARBA" id="ARBA00022692"/>
    </source>
</evidence>
<evidence type="ECO:0000256" key="6">
    <source>
        <dbReference type="SAM" id="Phobius"/>
    </source>
</evidence>
<feature type="transmembrane region" description="Helical" evidence="6">
    <location>
        <begin position="80"/>
        <end position="99"/>
    </location>
</feature>
<dbReference type="PANTHER" id="PTHR37422">
    <property type="entry name" value="TEICHURONIC ACID BIOSYNTHESIS PROTEIN TUAE"/>
    <property type="match status" value="1"/>
</dbReference>
<feature type="domain" description="O-antigen ligase-related" evidence="7">
    <location>
        <begin position="211"/>
        <end position="364"/>
    </location>
</feature>
<feature type="transmembrane region" description="Helical" evidence="6">
    <location>
        <begin position="390"/>
        <end position="413"/>
    </location>
</feature>
<feature type="transmembrane region" description="Helical" evidence="6">
    <location>
        <begin position="140"/>
        <end position="163"/>
    </location>
</feature>
<evidence type="ECO:0000313" key="8">
    <source>
        <dbReference type="EMBL" id="TMQ57781.1"/>
    </source>
</evidence>
<sequence>MREVAGLATSPPSPGPYSGVSASPAGRRFDPWRLYLLAATILVPVLLTPGPVQLAPIDALNAAAIGIFLLVSAHRGGSGLRIPFLAPVTVISIGSLLSITNARSVPLSLLTLLQDVYLYLWLILLVNMMAQHGRLRPIRIAWAWTAIGTALFGLIVVLAHGHGSIAEIVAPRGARAISTFTNPNYFADYLVLSFFIVLSTTDEVGRRFRAFAVIVLLLGLLSTKSNGGAIALLSGLAAWGIARAYMRRIRPMAIVGAATLAIALAVLGWSLVSEWRLGAGALNRLREGSYAGRMEHSSESRLRIWSQLKETYSRSPLGIGPGNSRALIVPVEQRQRPGSLQSKEAHSDYLGFAIERGPIALVGLLMLIGEAFGRVGRFWSRLARGEPRPVWGSAFAAAMIAGLVASSVHSLVIEKLHFRHFWLFLAVLYAATEDTIAQPASGAESSSSLLGSRPALNLPRNHLQETK</sequence>
<proteinExistence type="predicted"/>
<dbReference type="InterPro" id="IPR007016">
    <property type="entry name" value="O-antigen_ligase-rel_domated"/>
</dbReference>
<evidence type="ECO:0000256" key="3">
    <source>
        <dbReference type="ARBA" id="ARBA00022989"/>
    </source>
</evidence>
<evidence type="ECO:0000259" key="7">
    <source>
        <dbReference type="Pfam" id="PF04932"/>
    </source>
</evidence>
<dbReference type="InterPro" id="IPR051533">
    <property type="entry name" value="WaaL-like"/>
</dbReference>